<keyword evidence="3" id="KW-1185">Reference proteome</keyword>
<evidence type="ECO:0000313" key="2">
    <source>
        <dbReference type="EMBL" id="QNQ90134.1"/>
    </source>
</evidence>
<dbReference type="InterPro" id="IPR011053">
    <property type="entry name" value="Single_hybrid_motif"/>
</dbReference>
<evidence type="ECO:0000259" key="1">
    <source>
        <dbReference type="Pfam" id="PF00364"/>
    </source>
</evidence>
<dbReference type="InterPro" id="IPR000089">
    <property type="entry name" value="Biotin_lipoyl"/>
</dbReference>
<dbReference type="Pfam" id="PF00364">
    <property type="entry name" value="Biotin_lipoyl"/>
    <property type="match status" value="1"/>
</dbReference>
<reference evidence="2 3" key="1">
    <citation type="submission" date="2019-12" db="EMBL/GenBank/DDBJ databases">
        <title>Corynebacterium sp. nov., isolated from feces of the Anser Albifrons in China.</title>
        <authorList>
            <person name="Liu Q."/>
        </authorList>
    </citation>
    <scope>NUCLEOTIDE SEQUENCE [LARGE SCALE GENOMIC DNA]</scope>
    <source>
        <strain evidence="2 3">4H37-19</strain>
    </source>
</reference>
<gene>
    <name evidence="2" type="ORF">GP475_05355</name>
</gene>
<dbReference type="Proteomes" id="UP000516320">
    <property type="component" value="Chromosome"/>
</dbReference>
<organism evidence="2 3">
    <name type="scientific">Corynebacterium poyangense</name>
    <dbReference type="NCBI Taxonomy" id="2684405"/>
    <lineage>
        <taxon>Bacteria</taxon>
        <taxon>Bacillati</taxon>
        <taxon>Actinomycetota</taxon>
        <taxon>Actinomycetes</taxon>
        <taxon>Mycobacteriales</taxon>
        <taxon>Corynebacteriaceae</taxon>
        <taxon>Corynebacterium</taxon>
    </lineage>
</organism>
<dbReference type="Gene3D" id="2.40.50.100">
    <property type="match status" value="1"/>
</dbReference>
<dbReference type="CDD" id="cd06850">
    <property type="entry name" value="biotinyl_domain"/>
    <property type="match status" value="1"/>
</dbReference>
<feature type="domain" description="Lipoyl-binding" evidence="1">
    <location>
        <begin position="9"/>
        <end position="67"/>
    </location>
</feature>
<dbReference type="SUPFAM" id="SSF51230">
    <property type="entry name" value="Single hybrid motif"/>
    <property type="match status" value="1"/>
</dbReference>
<dbReference type="EMBL" id="CP046884">
    <property type="protein sequence ID" value="QNQ90134.1"/>
    <property type="molecule type" value="Genomic_DNA"/>
</dbReference>
<dbReference type="KEGG" id="cpoy:GP475_05355"/>
<dbReference type="AlphaFoldDB" id="A0A7H0SNK9"/>
<sequence>MNICAPFAGIVRYSVSSGQHVKAGETLAVIEAVKLEAPVYSPAPGTITNICQDQFGDVAGGDVLLELEENTWHSHE</sequence>
<protein>
    <submittedName>
        <fullName evidence="2">Biotin/lipoyl-binding protein</fullName>
    </submittedName>
</protein>
<dbReference type="RefSeq" id="WP_187975594.1">
    <property type="nucleotide sequence ID" value="NZ_CP046884.1"/>
</dbReference>
<accession>A0A7H0SNK9</accession>
<proteinExistence type="predicted"/>
<name>A0A7H0SNK9_9CORY</name>
<evidence type="ECO:0000313" key="3">
    <source>
        <dbReference type="Proteomes" id="UP000516320"/>
    </source>
</evidence>